<dbReference type="EMBL" id="KX557281">
    <property type="protein sequence ID" value="AOE44549.1"/>
    <property type="molecule type" value="Genomic_DNA"/>
</dbReference>
<dbReference type="OrthoDB" id="35212at10239"/>
<gene>
    <name evidence="2" type="primary">38</name>
    <name evidence="2" type="ORF">SEA_JUMBO_38</name>
</gene>
<protein>
    <submittedName>
        <fullName evidence="2">Uncharacterized protein</fullName>
    </submittedName>
</protein>
<proteinExistence type="predicted"/>
<dbReference type="RefSeq" id="YP_009291003.1">
    <property type="nucleotide sequence ID" value="NC_031109.1"/>
</dbReference>
<feature type="transmembrane region" description="Helical" evidence="1">
    <location>
        <begin position="105"/>
        <end position="124"/>
    </location>
</feature>
<feature type="transmembrane region" description="Helical" evidence="1">
    <location>
        <begin position="80"/>
        <end position="99"/>
    </location>
</feature>
<keyword evidence="1" id="KW-0812">Transmembrane</keyword>
<feature type="transmembrane region" description="Helical" evidence="1">
    <location>
        <begin position="12"/>
        <end position="32"/>
    </location>
</feature>
<dbReference type="KEGG" id="vg:29067931"/>
<evidence type="ECO:0000256" key="1">
    <source>
        <dbReference type="SAM" id="Phobius"/>
    </source>
</evidence>
<keyword evidence="3" id="KW-1185">Reference proteome</keyword>
<evidence type="ECO:0000313" key="2">
    <source>
        <dbReference type="EMBL" id="AOE44549.1"/>
    </source>
</evidence>
<reference evidence="3" key="1">
    <citation type="submission" date="2016-07" db="EMBL/GenBank/DDBJ databases">
        <authorList>
            <person name="Florea S."/>
            <person name="Webb J.S."/>
            <person name="Jaromczyk J."/>
            <person name="Schardl C.L."/>
        </authorList>
    </citation>
    <scope>NUCLEOTIDE SEQUENCE [LARGE SCALE GENOMIC DNA]</scope>
</reference>
<organism evidence="2 3">
    <name type="scientific">Gordonia phage Jumbo</name>
    <dbReference type="NCBI Taxonomy" id="1887650"/>
    <lineage>
        <taxon>Viruses</taxon>
        <taxon>Duplodnaviria</taxon>
        <taxon>Heunggongvirae</taxon>
        <taxon>Uroviricota</taxon>
        <taxon>Caudoviricetes</taxon>
        <taxon>Gorjumvirus</taxon>
        <taxon>Gorjumvirus jumbo</taxon>
    </lineage>
</organism>
<dbReference type="GeneID" id="29067931"/>
<keyword evidence="1" id="KW-0472">Membrane</keyword>
<evidence type="ECO:0000313" key="3">
    <source>
        <dbReference type="Proteomes" id="UP000203357"/>
    </source>
</evidence>
<name>A0A1B3B0N0_9CAUD</name>
<feature type="transmembrane region" description="Helical" evidence="1">
    <location>
        <begin position="47"/>
        <end position="68"/>
    </location>
</feature>
<sequence length="148" mass="16532">MPYTKLHLDARNPFEIAIITFSIFFSFIQIVLDQYPGAIYTFTDDFYRYLWAGAYLLSSLASGVGILLKHHSQGLSLECWGMYIMGGSLFVYAICLFSVGKTTALFAAGFFTIIAGACFARAIIVHRGFRKIARGDFLRLGEAESNEK</sequence>
<dbReference type="Proteomes" id="UP000203357">
    <property type="component" value="Segment"/>
</dbReference>
<keyword evidence="1" id="KW-1133">Transmembrane helix</keyword>
<accession>A0A1B3B0N0</accession>